<name>A0A8S5TDV7_9CAUD</name>
<evidence type="ECO:0000313" key="1">
    <source>
        <dbReference type="EMBL" id="DAF61449.1"/>
    </source>
</evidence>
<accession>A0A8S5TDV7</accession>
<dbReference type="EMBL" id="BK032811">
    <property type="protein sequence ID" value="DAF61449.1"/>
    <property type="molecule type" value="Genomic_DNA"/>
</dbReference>
<proteinExistence type="predicted"/>
<sequence length="133" mass="14479">MAQLLLRWTKVTFNNQEWYDSNIIILNGNSGVHLEVDGTGNYISVFQSMTGINFVTRLQDYFGPVWDMILPFPGIGQAIKLRVNKLPTFGIIKGDVQDGGDGDATDNAFAGSEGILFCGKGGEYFLGKPKAVG</sequence>
<protein>
    <submittedName>
        <fullName evidence="1">Uncharacterized protein</fullName>
    </submittedName>
</protein>
<reference evidence="1" key="1">
    <citation type="journal article" date="2021" name="Proc. Natl. Acad. Sci. U.S.A.">
        <title>A Catalog of Tens of Thousands of Viruses from Human Metagenomes Reveals Hidden Associations with Chronic Diseases.</title>
        <authorList>
            <person name="Tisza M.J."/>
            <person name="Buck C.B."/>
        </authorList>
    </citation>
    <scope>NUCLEOTIDE SEQUENCE</scope>
    <source>
        <strain evidence="1">Ct3pM2</strain>
    </source>
</reference>
<organism evidence="1">
    <name type="scientific">Myoviridae sp. ct3pM2</name>
    <dbReference type="NCBI Taxonomy" id="2827658"/>
    <lineage>
        <taxon>Viruses</taxon>
        <taxon>Duplodnaviria</taxon>
        <taxon>Heunggongvirae</taxon>
        <taxon>Uroviricota</taxon>
        <taxon>Caudoviricetes</taxon>
    </lineage>
</organism>